<keyword evidence="4" id="KW-1185">Reference proteome</keyword>
<dbReference type="EMBL" id="VDMP01000023">
    <property type="protein sequence ID" value="TNM40456.1"/>
    <property type="molecule type" value="Genomic_DNA"/>
</dbReference>
<feature type="domain" description="HTH merR-type" evidence="2">
    <location>
        <begin position="16"/>
        <end position="84"/>
    </location>
</feature>
<dbReference type="Gene3D" id="1.10.1660.10">
    <property type="match status" value="1"/>
</dbReference>
<comment type="caution">
    <text evidence="3">The sequence shown here is derived from an EMBL/GenBank/DDBJ whole genome shotgun (WGS) entry which is preliminary data.</text>
</comment>
<protein>
    <submittedName>
        <fullName evidence="3">MerR family transcriptional regulator</fullName>
    </submittedName>
</protein>
<dbReference type="SMART" id="SM00422">
    <property type="entry name" value="HTH_MERR"/>
    <property type="match status" value="1"/>
</dbReference>
<evidence type="ECO:0000259" key="2">
    <source>
        <dbReference type="PROSITE" id="PS50937"/>
    </source>
</evidence>
<dbReference type="InterPro" id="IPR000551">
    <property type="entry name" value="MerR-type_HTH_dom"/>
</dbReference>
<proteinExistence type="predicted"/>
<dbReference type="PANTHER" id="PTHR30204">
    <property type="entry name" value="REDOX-CYCLING DRUG-SENSING TRANSCRIPTIONAL ACTIVATOR SOXR"/>
    <property type="match status" value="1"/>
</dbReference>
<evidence type="ECO:0000313" key="3">
    <source>
        <dbReference type="EMBL" id="TNM40456.1"/>
    </source>
</evidence>
<dbReference type="PROSITE" id="PS50937">
    <property type="entry name" value="HTH_MERR_2"/>
    <property type="match status" value="1"/>
</dbReference>
<evidence type="ECO:0000313" key="4">
    <source>
        <dbReference type="Proteomes" id="UP000313231"/>
    </source>
</evidence>
<dbReference type="OrthoDB" id="3387956at2"/>
<name>A0A5C4VYT2_9ACTN</name>
<dbReference type="RefSeq" id="WP_139622802.1">
    <property type="nucleotide sequence ID" value="NZ_VDMP01000023.1"/>
</dbReference>
<organism evidence="3 4">
    <name type="scientific">Nocardioides albidus</name>
    <dbReference type="NCBI Taxonomy" id="1517589"/>
    <lineage>
        <taxon>Bacteria</taxon>
        <taxon>Bacillati</taxon>
        <taxon>Actinomycetota</taxon>
        <taxon>Actinomycetes</taxon>
        <taxon>Propionibacteriales</taxon>
        <taxon>Nocardioidaceae</taxon>
        <taxon>Nocardioides</taxon>
    </lineage>
</organism>
<dbReference type="GO" id="GO:0003700">
    <property type="term" value="F:DNA-binding transcription factor activity"/>
    <property type="evidence" value="ECO:0007669"/>
    <property type="project" value="InterPro"/>
</dbReference>
<gene>
    <name evidence="3" type="ORF">FHP29_10415</name>
</gene>
<dbReference type="GO" id="GO:0003677">
    <property type="term" value="F:DNA binding"/>
    <property type="evidence" value="ECO:0007669"/>
    <property type="project" value="UniProtKB-KW"/>
</dbReference>
<dbReference type="AlphaFoldDB" id="A0A5C4VYT2"/>
<dbReference type="Pfam" id="PF13411">
    <property type="entry name" value="MerR_1"/>
    <property type="match status" value="1"/>
</dbReference>
<dbReference type="InterPro" id="IPR009061">
    <property type="entry name" value="DNA-bd_dom_put_sf"/>
</dbReference>
<dbReference type="SUPFAM" id="SSF46955">
    <property type="entry name" value="Putative DNA-binding domain"/>
    <property type="match status" value="1"/>
</dbReference>
<dbReference type="PANTHER" id="PTHR30204:SF58">
    <property type="entry name" value="HTH-TYPE TRANSCRIPTIONAL REGULATOR YFMP"/>
    <property type="match status" value="1"/>
</dbReference>
<keyword evidence="1" id="KW-0238">DNA-binding</keyword>
<evidence type="ECO:0000256" key="1">
    <source>
        <dbReference type="ARBA" id="ARBA00023125"/>
    </source>
</evidence>
<sequence length="99" mass="11210">MNQGHEGDRRERTRGVFAISVAAEMTSLQIQNLRVYERRGLLEPARSEGGTRLYSRADIETLHRIRDLLAEGLNLAGIARVLELEAEVARLRRRLAQAT</sequence>
<reference evidence="3 4" key="1">
    <citation type="journal article" date="2016" name="Int. J. Syst. Evol. Microbiol.">
        <title>Nocardioides albidus sp. nov., an actinobacterium isolated from garden soil.</title>
        <authorList>
            <person name="Singh H."/>
            <person name="Du J."/>
            <person name="Trinh H."/>
            <person name="Won K."/>
            <person name="Yang J.E."/>
            <person name="Yin C."/>
            <person name="Kook M."/>
            <person name="Yi T.H."/>
        </authorList>
    </citation>
    <scope>NUCLEOTIDE SEQUENCE [LARGE SCALE GENOMIC DNA]</scope>
    <source>
        <strain evidence="3 4">CCTCC AB 2015297</strain>
    </source>
</reference>
<accession>A0A5C4VYT2</accession>
<dbReference type="InterPro" id="IPR047057">
    <property type="entry name" value="MerR_fam"/>
</dbReference>
<dbReference type="Proteomes" id="UP000313231">
    <property type="component" value="Unassembled WGS sequence"/>
</dbReference>